<evidence type="ECO:0008006" key="5">
    <source>
        <dbReference type="Google" id="ProtNLM"/>
    </source>
</evidence>
<proteinExistence type="predicted"/>
<dbReference type="InterPro" id="IPR027417">
    <property type="entry name" value="P-loop_NTPase"/>
</dbReference>
<evidence type="ECO:0000259" key="1">
    <source>
        <dbReference type="Pfam" id="PF17855"/>
    </source>
</evidence>
<sequence length="147" mass="17228">MMRNGTREHEQESVKKSSIPITVRQLEAIVRIAESLAKMQLQPFATEWHVDEALRLFQVSTLDAALSGDLSGAEGFSTQEEHEMLLRIEGQMKRRFAIGSQVSEHSIVQDFLKQKYPERAIYKVLHYMIRRGEIQHRMQRKMLYRIK</sequence>
<name>A0A9J6GNH9_HAELO</name>
<dbReference type="Pfam" id="PF17855">
    <property type="entry name" value="MCM_lid"/>
    <property type="match status" value="1"/>
</dbReference>
<dbReference type="GO" id="GO:0017116">
    <property type="term" value="F:single-stranded DNA helicase activity"/>
    <property type="evidence" value="ECO:0007669"/>
    <property type="project" value="TreeGrafter"/>
</dbReference>
<dbReference type="InterPro" id="IPR041562">
    <property type="entry name" value="MCM_lid"/>
</dbReference>
<accession>A0A9J6GNH9</accession>
<dbReference type="Proteomes" id="UP000821853">
    <property type="component" value="Chromosome 5"/>
</dbReference>
<dbReference type="GO" id="GO:0006270">
    <property type="term" value="P:DNA replication initiation"/>
    <property type="evidence" value="ECO:0007669"/>
    <property type="project" value="TreeGrafter"/>
</dbReference>
<dbReference type="VEuPathDB" id="VectorBase:HLOH_063401"/>
<dbReference type="OrthoDB" id="10036721at2759"/>
<reference evidence="3 4" key="1">
    <citation type="journal article" date="2020" name="Cell">
        <title>Large-Scale Comparative Analyses of Tick Genomes Elucidate Their Genetic Diversity and Vector Capacities.</title>
        <authorList>
            <consortium name="Tick Genome and Microbiome Consortium (TIGMIC)"/>
            <person name="Jia N."/>
            <person name="Wang J."/>
            <person name="Shi W."/>
            <person name="Du L."/>
            <person name="Sun Y."/>
            <person name="Zhan W."/>
            <person name="Jiang J.F."/>
            <person name="Wang Q."/>
            <person name="Zhang B."/>
            <person name="Ji P."/>
            <person name="Bell-Sakyi L."/>
            <person name="Cui X.M."/>
            <person name="Yuan T.T."/>
            <person name="Jiang B.G."/>
            <person name="Yang W.F."/>
            <person name="Lam T.T."/>
            <person name="Chang Q.C."/>
            <person name="Ding S.J."/>
            <person name="Wang X.J."/>
            <person name="Zhu J.G."/>
            <person name="Ruan X.D."/>
            <person name="Zhao L."/>
            <person name="Wei J.T."/>
            <person name="Ye R.Z."/>
            <person name="Que T.C."/>
            <person name="Du C.H."/>
            <person name="Zhou Y.H."/>
            <person name="Cheng J.X."/>
            <person name="Dai P.F."/>
            <person name="Guo W.B."/>
            <person name="Han X.H."/>
            <person name="Huang E.J."/>
            <person name="Li L.F."/>
            <person name="Wei W."/>
            <person name="Gao Y.C."/>
            <person name="Liu J.Z."/>
            <person name="Shao H.Z."/>
            <person name="Wang X."/>
            <person name="Wang C.C."/>
            <person name="Yang T.C."/>
            <person name="Huo Q.B."/>
            <person name="Li W."/>
            <person name="Chen H.Y."/>
            <person name="Chen S.E."/>
            <person name="Zhou L.G."/>
            <person name="Ni X.B."/>
            <person name="Tian J.H."/>
            <person name="Sheng Y."/>
            <person name="Liu T."/>
            <person name="Pan Y.S."/>
            <person name="Xia L.Y."/>
            <person name="Li J."/>
            <person name="Zhao F."/>
            <person name="Cao W.C."/>
        </authorList>
    </citation>
    <scope>NUCLEOTIDE SEQUENCE [LARGE SCALE GENOMIC DNA]</scope>
    <source>
        <strain evidence="3">HaeL-2018</strain>
    </source>
</reference>
<dbReference type="GO" id="GO:0005634">
    <property type="term" value="C:nucleus"/>
    <property type="evidence" value="ECO:0007669"/>
    <property type="project" value="TreeGrafter"/>
</dbReference>
<protein>
    <recommendedName>
        <fullName evidence="5">MCM AAA-lid domain-containing protein</fullName>
    </recommendedName>
</protein>
<dbReference type="PANTHER" id="PTHR11630">
    <property type="entry name" value="DNA REPLICATION LICENSING FACTOR MCM FAMILY MEMBER"/>
    <property type="match status" value="1"/>
</dbReference>
<feature type="domain" description="MCM5 C-terminal" evidence="2">
    <location>
        <begin position="87"/>
        <end position="145"/>
    </location>
</feature>
<dbReference type="AlphaFoldDB" id="A0A9J6GNH9"/>
<dbReference type="InterPro" id="IPR054125">
    <property type="entry name" value="MCM5_C"/>
</dbReference>
<gene>
    <name evidence="3" type="ORF">HPB48_012830</name>
</gene>
<comment type="caution">
    <text evidence="3">The sequence shown here is derived from an EMBL/GenBank/DDBJ whole genome shotgun (WGS) entry which is preliminary data.</text>
</comment>
<evidence type="ECO:0000259" key="2">
    <source>
        <dbReference type="Pfam" id="PF21933"/>
    </source>
</evidence>
<dbReference type="GO" id="GO:0043138">
    <property type="term" value="F:3'-5' DNA helicase activity"/>
    <property type="evidence" value="ECO:0007669"/>
    <property type="project" value="TreeGrafter"/>
</dbReference>
<feature type="domain" description="MCM AAA-lid" evidence="1">
    <location>
        <begin position="6"/>
        <end position="60"/>
    </location>
</feature>
<organism evidence="3 4">
    <name type="scientific">Haemaphysalis longicornis</name>
    <name type="common">Bush tick</name>
    <dbReference type="NCBI Taxonomy" id="44386"/>
    <lineage>
        <taxon>Eukaryota</taxon>
        <taxon>Metazoa</taxon>
        <taxon>Ecdysozoa</taxon>
        <taxon>Arthropoda</taxon>
        <taxon>Chelicerata</taxon>
        <taxon>Arachnida</taxon>
        <taxon>Acari</taxon>
        <taxon>Parasitiformes</taxon>
        <taxon>Ixodida</taxon>
        <taxon>Ixodoidea</taxon>
        <taxon>Ixodidae</taxon>
        <taxon>Haemaphysalinae</taxon>
        <taxon>Haemaphysalis</taxon>
    </lineage>
</organism>
<keyword evidence="4" id="KW-1185">Reference proteome</keyword>
<dbReference type="GO" id="GO:0000727">
    <property type="term" value="P:double-strand break repair via break-induced replication"/>
    <property type="evidence" value="ECO:0007669"/>
    <property type="project" value="TreeGrafter"/>
</dbReference>
<dbReference type="InterPro" id="IPR031327">
    <property type="entry name" value="MCM"/>
</dbReference>
<dbReference type="PANTHER" id="PTHR11630:SF42">
    <property type="entry name" value="DNA REPLICATION LICENSING FACTOR MCM5"/>
    <property type="match status" value="1"/>
</dbReference>
<dbReference type="GO" id="GO:0042555">
    <property type="term" value="C:MCM complex"/>
    <property type="evidence" value="ECO:0007669"/>
    <property type="project" value="TreeGrafter"/>
</dbReference>
<dbReference type="OMA" id="SERTVHK"/>
<dbReference type="Gene3D" id="3.40.50.300">
    <property type="entry name" value="P-loop containing nucleotide triphosphate hydrolases"/>
    <property type="match status" value="1"/>
</dbReference>
<dbReference type="GO" id="GO:0003697">
    <property type="term" value="F:single-stranded DNA binding"/>
    <property type="evidence" value="ECO:0007669"/>
    <property type="project" value="TreeGrafter"/>
</dbReference>
<evidence type="ECO:0000313" key="4">
    <source>
        <dbReference type="Proteomes" id="UP000821853"/>
    </source>
</evidence>
<dbReference type="Pfam" id="PF21933">
    <property type="entry name" value="MCM5_C"/>
    <property type="match status" value="1"/>
</dbReference>
<dbReference type="EMBL" id="JABSTR010000007">
    <property type="protein sequence ID" value="KAH9376119.1"/>
    <property type="molecule type" value="Genomic_DNA"/>
</dbReference>
<dbReference type="GO" id="GO:0005524">
    <property type="term" value="F:ATP binding"/>
    <property type="evidence" value="ECO:0007669"/>
    <property type="project" value="InterPro"/>
</dbReference>
<evidence type="ECO:0000313" key="3">
    <source>
        <dbReference type="EMBL" id="KAH9376119.1"/>
    </source>
</evidence>